<feature type="domain" description="SGNH hydrolase-type esterase" evidence="1">
    <location>
        <begin position="27"/>
        <end position="204"/>
    </location>
</feature>
<dbReference type="Proteomes" id="UP000617734">
    <property type="component" value="Unassembled WGS sequence"/>
</dbReference>
<dbReference type="GeneID" id="95356571"/>
<evidence type="ECO:0000313" key="2">
    <source>
        <dbReference type="EMBL" id="GHH81010.1"/>
    </source>
</evidence>
<dbReference type="Gene3D" id="3.40.50.1110">
    <property type="entry name" value="SGNH hydrolase"/>
    <property type="match status" value="1"/>
</dbReference>
<organism evidence="2 3">
    <name type="scientific">Kitasatospora indigofera</name>
    <dbReference type="NCBI Taxonomy" id="67307"/>
    <lineage>
        <taxon>Bacteria</taxon>
        <taxon>Bacillati</taxon>
        <taxon>Actinomycetota</taxon>
        <taxon>Actinomycetes</taxon>
        <taxon>Kitasatosporales</taxon>
        <taxon>Streptomycetaceae</taxon>
        <taxon>Kitasatospora</taxon>
    </lineage>
</organism>
<evidence type="ECO:0000313" key="3">
    <source>
        <dbReference type="Proteomes" id="UP000617734"/>
    </source>
</evidence>
<dbReference type="InterPro" id="IPR053140">
    <property type="entry name" value="GDSL_Rv0518-like"/>
</dbReference>
<sequence>MENSATSSVSRGPGRPDRYASFTSYVAVGDSFTEGMCDDVLPNGRYRGWADRVAARLAAEQPGGAGLRYANLAVRGKLIGQIHDEQIGEAAGLRGELVTLAGGLNDVLRPGCDVDRVEELLGRSAAALLDSGAVVVLFSSTDPTRRLGGSARLLPAILRMKAFVEGLAADPRVVVVDLFSAPCFDDPRLWAEDRLHLSPEGHRRVAEAVLEALGRPAGFDWRAPLPAAAPPGRLAKLRSDLRWLGSHLGPWIGRRLTGRSSGDGMTGAHFRPELGRVVPTVITWLGMPAAGERPWADDLPHGAAHAEGR</sequence>
<reference evidence="2" key="1">
    <citation type="journal article" date="2014" name="Int. J. Syst. Evol. Microbiol.">
        <title>Complete genome sequence of Corynebacterium casei LMG S-19264T (=DSM 44701T), isolated from a smear-ripened cheese.</title>
        <authorList>
            <consortium name="US DOE Joint Genome Institute (JGI-PGF)"/>
            <person name="Walter F."/>
            <person name="Albersmeier A."/>
            <person name="Kalinowski J."/>
            <person name="Ruckert C."/>
        </authorList>
    </citation>
    <scope>NUCLEOTIDE SEQUENCE</scope>
    <source>
        <strain evidence="2">JCM 4646</strain>
    </source>
</reference>
<dbReference type="CDD" id="cd01832">
    <property type="entry name" value="SGNH_hydrolase_like_1"/>
    <property type="match status" value="1"/>
</dbReference>
<dbReference type="AlphaFoldDB" id="A0A919L151"/>
<protein>
    <submittedName>
        <fullName evidence="2">Lipase</fullName>
    </submittedName>
</protein>
<dbReference type="InterPro" id="IPR036514">
    <property type="entry name" value="SGNH_hydro_sf"/>
</dbReference>
<dbReference type="PANTHER" id="PTHR43784:SF2">
    <property type="entry name" value="GDSL-LIKE LIPASE_ACYLHYDROLASE, PUTATIVE (AFU_ORTHOLOGUE AFUA_2G00820)-RELATED"/>
    <property type="match status" value="1"/>
</dbReference>
<name>A0A919L151_9ACTN</name>
<evidence type="ECO:0000259" key="1">
    <source>
        <dbReference type="Pfam" id="PF13472"/>
    </source>
</evidence>
<accession>A0A919L151</accession>
<keyword evidence="3" id="KW-1185">Reference proteome</keyword>
<dbReference type="InterPro" id="IPR013830">
    <property type="entry name" value="SGNH_hydro"/>
</dbReference>
<proteinExistence type="predicted"/>
<dbReference type="Pfam" id="PF13472">
    <property type="entry name" value="Lipase_GDSL_2"/>
    <property type="match status" value="1"/>
</dbReference>
<reference evidence="2" key="2">
    <citation type="submission" date="2020-09" db="EMBL/GenBank/DDBJ databases">
        <authorList>
            <person name="Sun Q."/>
            <person name="Ohkuma M."/>
        </authorList>
    </citation>
    <scope>NUCLEOTIDE SEQUENCE</scope>
    <source>
        <strain evidence="2">JCM 4646</strain>
    </source>
</reference>
<comment type="caution">
    <text evidence="2">The sequence shown here is derived from an EMBL/GenBank/DDBJ whole genome shotgun (WGS) entry which is preliminary data.</text>
</comment>
<dbReference type="EMBL" id="BNBO01000050">
    <property type="protein sequence ID" value="GHH81010.1"/>
    <property type="molecule type" value="Genomic_DNA"/>
</dbReference>
<dbReference type="SUPFAM" id="SSF52266">
    <property type="entry name" value="SGNH hydrolase"/>
    <property type="match status" value="1"/>
</dbReference>
<dbReference type="RefSeq" id="WP_190214283.1">
    <property type="nucleotide sequence ID" value="NZ_BNBO01000050.1"/>
</dbReference>
<dbReference type="PANTHER" id="PTHR43784">
    <property type="entry name" value="GDSL-LIKE LIPASE/ACYLHYDROLASE, PUTATIVE (AFU_ORTHOLOGUE AFUA_2G00820)-RELATED"/>
    <property type="match status" value="1"/>
</dbReference>
<gene>
    <name evidence="2" type="ORF">GCM10018781_62660</name>
</gene>